<feature type="coiled-coil region" evidence="1">
    <location>
        <begin position="603"/>
        <end position="650"/>
    </location>
</feature>
<evidence type="ECO:0008006" key="5">
    <source>
        <dbReference type="Google" id="ProtNLM"/>
    </source>
</evidence>
<feature type="compositionally biased region" description="Basic and acidic residues" evidence="2">
    <location>
        <begin position="578"/>
        <end position="588"/>
    </location>
</feature>
<dbReference type="OrthoDB" id="118154at2759"/>
<dbReference type="PANTHER" id="PTHR48148:SF2">
    <property type="entry name" value="PA14 DOMAIN-CONTAINING PROTEIN"/>
    <property type="match status" value="1"/>
</dbReference>
<feature type="compositionally biased region" description="Polar residues" evidence="2">
    <location>
        <begin position="248"/>
        <end position="263"/>
    </location>
</feature>
<dbReference type="AlphaFoldDB" id="A0A8K1CLX5"/>
<feature type="compositionally biased region" description="Pro residues" evidence="2">
    <location>
        <begin position="22"/>
        <end position="36"/>
    </location>
</feature>
<dbReference type="Proteomes" id="UP000794436">
    <property type="component" value="Unassembled WGS sequence"/>
</dbReference>
<reference evidence="3" key="1">
    <citation type="submission" date="2019-03" db="EMBL/GenBank/DDBJ databases">
        <title>Long read genome sequence of the mycoparasitic Pythium oligandrum ATCC 38472 isolated from sugarbeet rhizosphere.</title>
        <authorList>
            <person name="Gaulin E."/>
        </authorList>
    </citation>
    <scope>NUCLEOTIDE SEQUENCE</scope>
    <source>
        <strain evidence="3">ATCC 38472_TT</strain>
    </source>
</reference>
<feature type="region of interest" description="Disordered" evidence="2">
    <location>
        <begin position="237"/>
        <end position="305"/>
    </location>
</feature>
<feature type="compositionally biased region" description="Low complexity" evidence="2">
    <location>
        <begin position="1"/>
        <end position="21"/>
    </location>
</feature>
<evidence type="ECO:0000256" key="2">
    <source>
        <dbReference type="SAM" id="MobiDB-lite"/>
    </source>
</evidence>
<feature type="region of interest" description="Disordered" evidence="2">
    <location>
        <begin position="409"/>
        <end position="455"/>
    </location>
</feature>
<dbReference type="PANTHER" id="PTHR48148">
    <property type="entry name" value="KERATINOCYTE PROLINE-RICH PROTEIN"/>
    <property type="match status" value="1"/>
</dbReference>
<feature type="compositionally biased region" description="Pro residues" evidence="2">
    <location>
        <begin position="65"/>
        <end position="79"/>
    </location>
</feature>
<evidence type="ECO:0000313" key="4">
    <source>
        <dbReference type="Proteomes" id="UP000794436"/>
    </source>
</evidence>
<proteinExistence type="predicted"/>
<feature type="compositionally biased region" description="Low complexity" evidence="2">
    <location>
        <begin position="37"/>
        <end position="64"/>
    </location>
</feature>
<feature type="region of interest" description="Disordered" evidence="2">
    <location>
        <begin position="567"/>
        <end position="595"/>
    </location>
</feature>
<accession>A0A8K1CLX5</accession>
<dbReference type="EMBL" id="SPLM01000036">
    <property type="protein sequence ID" value="TMW66051.1"/>
    <property type="molecule type" value="Genomic_DNA"/>
</dbReference>
<evidence type="ECO:0000313" key="3">
    <source>
        <dbReference type="EMBL" id="TMW66051.1"/>
    </source>
</evidence>
<sequence length="848" mass="88446">MYGHRPPQGQYPQPQYGQGYPPQGPPQYYPQQPPQQPQYAPQQHPSQPSAYPRGPMGPPAGMNMPPQPPHMQQPSPVQPRAPTAFSRSAIPPAVSAYESQAAKWKQGFKTGGATGGGGSTRTADLEAPFVAELCSSAGSSYPARDVLQKFLRHLPSLDHQYLCELLDDKLEGRLWQVQAKALSVLDALFKSAHGEFFKTHYYHKGYLLEALCRSKKELLKARAEKVFNVIKAFAPPAPPSPEAEPSPQYASHPSQYVPQQHQEAPSLLLPASPIVSPAPPQPELPDLMGGFDAPTTAPPPPAEAPVSAFGFLNAALSSPAPSPVPQAPESAAPEASAFSFLSAATAPSVPVAATPSPAPVSVAPTPVVDVFSSLPAPTPTAGLAIQQEPDPVAVPEKPKVSDPIHDAFEGLSFGDDDEPAEEMASSNENPLEGFSTSSQGTMGSLTTSEPPALPPTPVAVSETADPIREVFFEIDVPFGPMGLMLDRSIPHMAVVAGFIPLPTGERGYLEMHPVLSPGCALVSVNGINVEDKPLEEVGALLGSLIGAYKLMRFKKLTRFGRIVNPASTDLAYAPPPPEKPEGSDKSGGDDNESVADDVYTSKLNGFKAQLDAVESKLDKLVARDRAHEPILDLKNELAQLHGNVEKIQTQGIDAVILGANPPPNADEIRQLRSSLVRRADALTKRVQKIATHGTAPSPLFSGAAGATVGSPVVSAFSFVGGGASVPPLQLSEAPAAQTSAFSFMQSAPSPPTSPLGGGVSGFGFLQSSSAPAPAAPTTVFAGLSLKQNEVTEPPSAFGFLSGSSNSSAEPPRVTSPTAFSFLRGGPGSPAAVAAPPASGGSAFSFISS</sequence>
<feature type="region of interest" description="Disordered" evidence="2">
    <location>
        <begin position="1"/>
        <end position="84"/>
    </location>
</feature>
<evidence type="ECO:0000256" key="1">
    <source>
        <dbReference type="SAM" id="Coils"/>
    </source>
</evidence>
<organism evidence="3 4">
    <name type="scientific">Pythium oligandrum</name>
    <name type="common">Mycoparasitic fungus</name>
    <dbReference type="NCBI Taxonomy" id="41045"/>
    <lineage>
        <taxon>Eukaryota</taxon>
        <taxon>Sar</taxon>
        <taxon>Stramenopiles</taxon>
        <taxon>Oomycota</taxon>
        <taxon>Peronosporomycetes</taxon>
        <taxon>Pythiales</taxon>
        <taxon>Pythiaceae</taxon>
        <taxon>Pythium</taxon>
    </lineage>
</organism>
<gene>
    <name evidence="3" type="ORF">Poli38472_003816</name>
</gene>
<protein>
    <recommendedName>
        <fullName evidence="5">ENTH/VHS family protein</fullName>
    </recommendedName>
</protein>
<keyword evidence="1" id="KW-0175">Coiled coil</keyword>
<name>A0A8K1CLX5_PYTOL</name>
<feature type="compositionally biased region" description="Polar residues" evidence="2">
    <location>
        <begin position="424"/>
        <end position="449"/>
    </location>
</feature>
<keyword evidence="4" id="KW-1185">Reference proteome</keyword>
<comment type="caution">
    <text evidence="3">The sequence shown here is derived from an EMBL/GenBank/DDBJ whole genome shotgun (WGS) entry which is preliminary data.</text>
</comment>